<dbReference type="EMBL" id="RDBM01000037">
    <property type="protein sequence ID" value="TXS25246.1"/>
    <property type="molecule type" value="Genomic_DNA"/>
</dbReference>
<reference evidence="1" key="1">
    <citation type="submission" date="2018-10" db="EMBL/GenBank/DDBJ databases">
        <authorList>
            <person name="Hariharan J."/>
            <person name="Choudoir M.J."/>
            <person name="Diebold P."/>
            <person name="Panke-Buisse K."/>
            <person name="Campbell A.N."/>
            <person name="Buckley D.H."/>
        </authorList>
    </citation>
    <scope>NUCLEOTIDE SEQUENCE</scope>
    <source>
        <strain evidence="1">Gb1</strain>
    </source>
</reference>
<sequence>MSDDAGPSGRLRDGVPLREAVGTASPADWVRLDAEVRTPAWRTANRLPTREELRGLPAGPLSDAAESRVALALCHPDGRVREAALARVTGAPGLRPLLVVRCADWVTPVRDRARALLGETAGPQLAPLAPLILLLSRRDRGGFALRLLEGALRQGAARNVEALLADEDRAVRRLAYRIAVDRQLLTPAELARTAATASGDTSIQTLCADAALAGAGEDDYDAVVAPLLASRSPQVRSAGVTGLRRTGRHREAIAFLADRSALVRACARYVVRQGGTDPLPLYRSMCADPTRHPAAAAGLGECGSRADVDTLWHLTGHQLPAVRAHAVSALCTLDAVRPDRLRPLLDDLSAVVVRAAARALQPHAATLDTDLLRAGLAPDRARPTRIAARRLLEAQERALARGARPGP</sequence>
<accession>A0A652KNU1</accession>
<name>A0A652KNU1_9ACTN</name>
<dbReference type="SUPFAM" id="SSF48371">
    <property type="entry name" value="ARM repeat"/>
    <property type="match status" value="1"/>
</dbReference>
<dbReference type="Gene3D" id="1.25.10.10">
    <property type="entry name" value="Leucine-rich Repeat Variant"/>
    <property type="match status" value="1"/>
</dbReference>
<organism evidence="1">
    <name type="scientific">Streptomyces sp. gb1(2016)</name>
    <dbReference type="NCBI Taxonomy" id="1828321"/>
    <lineage>
        <taxon>Bacteria</taxon>
        <taxon>Bacillati</taxon>
        <taxon>Actinomycetota</taxon>
        <taxon>Actinomycetes</taxon>
        <taxon>Kitasatosporales</taxon>
        <taxon>Streptomycetaceae</taxon>
        <taxon>Streptomyces</taxon>
    </lineage>
</organism>
<proteinExistence type="predicted"/>
<gene>
    <name evidence="1" type="ORF">EAO74_33615</name>
</gene>
<dbReference type="AlphaFoldDB" id="A0A652KNU1"/>
<protein>
    <recommendedName>
        <fullName evidence="2">HEAT repeat domain-containing protein</fullName>
    </recommendedName>
</protein>
<dbReference type="InterPro" id="IPR011989">
    <property type="entry name" value="ARM-like"/>
</dbReference>
<dbReference type="InterPro" id="IPR016024">
    <property type="entry name" value="ARM-type_fold"/>
</dbReference>
<comment type="caution">
    <text evidence="1">The sequence shown here is derived from an EMBL/GenBank/DDBJ whole genome shotgun (WGS) entry which is preliminary data.</text>
</comment>
<evidence type="ECO:0000313" key="1">
    <source>
        <dbReference type="EMBL" id="TXS25246.1"/>
    </source>
</evidence>
<dbReference type="RefSeq" id="WP_147985592.1">
    <property type="nucleotide sequence ID" value="NZ_RDBM01000037.1"/>
</dbReference>
<evidence type="ECO:0008006" key="2">
    <source>
        <dbReference type="Google" id="ProtNLM"/>
    </source>
</evidence>